<dbReference type="Proteomes" id="UP000825381">
    <property type="component" value="Chromosome"/>
</dbReference>
<sequence length="183" mass="19809">MEKRILGVFITLLAILSTVFVACETDSSTTESSEESVMINSIPSKSTHDVDGKLLIGYFDDNDDFIFITNQTNLINNLNYNLDLIHRINSSYTKLDVYKDNGTVFIQASGTSNYKSTISMSLSSGGSFIADGISCTSQTCSTTNGCIPKADKKSCTGCTLNDCTKTVTAVSMLDKTLKLSDVE</sequence>
<gene>
    <name evidence="1" type="ORF">K1I41_08900</name>
</gene>
<accession>A0ABX8V4I2</accession>
<dbReference type="RefSeq" id="WP_220640007.1">
    <property type="nucleotide sequence ID" value="NZ_CP080429.1"/>
</dbReference>
<dbReference type="PROSITE" id="PS51257">
    <property type="entry name" value="PROKAR_LIPOPROTEIN"/>
    <property type="match status" value="1"/>
</dbReference>
<evidence type="ECO:0000313" key="1">
    <source>
        <dbReference type="EMBL" id="QYJ67662.1"/>
    </source>
</evidence>
<evidence type="ECO:0008006" key="3">
    <source>
        <dbReference type="Google" id="ProtNLM"/>
    </source>
</evidence>
<evidence type="ECO:0000313" key="2">
    <source>
        <dbReference type="Proteomes" id="UP000825381"/>
    </source>
</evidence>
<protein>
    <recommendedName>
        <fullName evidence="3">Lipoprotein</fullName>
    </recommendedName>
</protein>
<dbReference type="EMBL" id="CP080429">
    <property type="protein sequence ID" value="QYJ67662.1"/>
    <property type="molecule type" value="Genomic_DNA"/>
</dbReference>
<proteinExistence type="predicted"/>
<organism evidence="1 2">
    <name type="scientific">Flavobacterium litorale</name>
    <dbReference type="NCBI Taxonomy" id="2856519"/>
    <lineage>
        <taxon>Bacteria</taxon>
        <taxon>Pseudomonadati</taxon>
        <taxon>Bacteroidota</taxon>
        <taxon>Flavobacteriia</taxon>
        <taxon>Flavobacteriales</taxon>
        <taxon>Flavobacteriaceae</taxon>
        <taxon>Flavobacterium</taxon>
    </lineage>
</organism>
<name>A0ABX8V4I2_9FLAO</name>
<reference evidence="1 2" key="1">
    <citation type="submission" date="2021-07" db="EMBL/GenBank/DDBJ databases">
        <title>Flavobacterium WSW3-B6 sp.nov, isolated from seaweed.</title>
        <authorList>
            <person name="Muhammad N."/>
            <person name="Ho H."/>
            <person name="Lee Y.-J."/>
            <person name="Nguyen T."/>
            <person name="Ho J."/>
            <person name="Kim S.-G."/>
        </authorList>
    </citation>
    <scope>NUCLEOTIDE SEQUENCE [LARGE SCALE GENOMIC DNA]</scope>
    <source>
        <strain evidence="1 2">WSW3-B6</strain>
    </source>
</reference>
<keyword evidence="2" id="KW-1185">Reference proteome</keyword>